<comment type="caution">
    <text evidence="2">The sequence shown here is derived from an EMBL/GenBank/DDBJ whole genome shotgun (WGS) entry which is preliminary data.</text>
</comment>
<name>A0A1E3IHL0_9TREE</name>
<evidence type="ECO:0000256" key="1">
    <source>
        <dbReference type="SAM" id="MobiDB-lite"/>
    </source>
</evidence>
<organism evidence="2 3">
    <name type="scientific">Cryptococcus wingfieldii CBS 7118</name>
    <dbReference type="NCBI Taxonomy" id="1295528"/>
    <lineage>
        <taxon>Eukaryota</taxon>
        <taxon>Fungi</taxon>
        <taxon>Dikarya</taxon>
        <taxon>Basidiomycota</taxon>
        <taxon>Agaricomycotina</taxon>
        <taxon>Tremellomycetes</taxon>
        <taxon>Tremellales</taxon>
        <taxon>Cryptococcaceae</taxon>
        <taxon>Cryptococcus</taxon>
    </lineage>
</organism>
<feature type="compositionally biased region" description="Basic and acidic residues" evidence="1">
    <location>
        <begin position="361"/>
        <end position="370"/>
    </location>
</feature>
<dbReference type="GeneID" id="30196058"/>
<dbReference type="RefSeq" id="XP_019029155.1">
    <property type="nucleotide sequence ID" value="XM_019178878.1"/>
</dbReference>
<protein>
    <submittedName>
        <fullName evidence="2">Uncharacterized protein</fullName>
    </submittedName>
</protein>
<dbReference type="AlphaFoldDB" id="A0A1E3IHL0"/>
<accession>A0A1E3IHL0</accession>
<feature type="region of interest" description="Disordered" evidence="1">
    <location>
        <begin position="92"/>
        <end position="117"/>
    </location>
</feature>
<dbReference type="EMBL" id="AWGH01000026">
    <property type="protein sequence ID" value="ODN88087.1"/>
    <property type="molecule type" value="Genomic_DNA"/>
</dbReference>
<dbReference type="Proteomes" id="UP000094819">
    <property type="component" value="Unassembled WGS sequence"/>
</dbReference>
<feature type="region of interest" description="Disordered" evidence="1">
    <location>
        <begin position="350"/>
        <end position="391"/>
    </location>
</feature>
<feature type="compositionally biased region" description="Acidic residues" evidence="1">
    <location>
        <begin position="188"/>
        <end position="200"/>
    </location>
</feature>
<gene>
    <name evidence="2" type="ORF">L198_06847</name>
</gene>
<sequence>MPTSLATSTTDKTQEVRKFVALDLFRSYSDPPRTTYPLTLHPTASTAPRLVLGTPWTRSTIAAEDELAWLPGAWGSDLDPDEIFDMDMYFEESVPGDDDEPELDPHPQHLGLGPRAEYHDLDLTPSHDMLVTPKFSNQLPVPLSPPLTSTTTSSTSITPLRTSYFLPMVEHENAKGKELGYFRMEQEPESLEELDGEEEGEGRFEQMRASWASQASRASSFASSICSWAASSYSSSGSFGSLEQSDSPLSLASSLSSLRIQTDPVRTSPSPRQTRQSARSGSAASLASSLASLQNEAEDEMEGKEDVTSGLVKFALDSFSARPIRRTGTGAGALTGAGYAFEGISPQTTGKFLPQGLPQKSAEKAEKAEPRIGTFFPGSRRPTMVTAQVGS</sequence>
<feature type="compositionally biased region" description="Acidic residues" evidence="1">
    <location>
        <begin position="92"/>
        <end position="102"/>
    </location>
</feature>
<feature type="region of interest" description="Disordered" evidence="1">
    <location>
        <begin position="260"/>
        <end position="307"/>
    </location>
</feature>
<dbReference type="OrthoDB" id="10419638at2759"/>
<feature type="compositionally biased region" description="Polar residues" evidence="1">
    <location>
        <begin position="264"/>
        <end position="276"/>
    </location>
</feature>
<feature type="region of interest" description="Disordered" evidence="1">
    <location>
        <begin position="188"/>
        <end position="208"/>
    </location>
</feature>
<feature type="compositionally biased region" description="Low complexity" evidence="1">
    <location>
        <begin position="277"/>
        <end position="293"/>
    </location>
</feature>
<proteinExistence type="predicted"/>
<evidence type="ECO:0000313" key="2">
    <source>
        <dbReference type="EMBL" id="ODN88087.1"/>
    </source>
</evidence>
<evidence type="ECO:0000313" key="3">
    <source>
        <dbReference type="Proteomes" id="UP000094819"/>
    </source>
</evidence>
<keyword evidence="3" id="KW-1185">Reference proteome</keyword>
<reference evidence="2 3" key="1">
    <citation type="submission" date="2016-06" db="EMBL/GenBank/DDBJ databases">
        <title>Evolution of pathogenesis and genome organization in the Tremellales.</title>
        <authorList>
            <person name="Cuomo C."/>
            <person name="Litvintseva A."/>
            <person name="Heitman J."/>
            <person name="Chen Y."/>
            <person name="Sun S."/>
            <person name="Springer D."/>
            <person name="Dromer F."/>
            <person name="Young S."/>
            <person name="Zeng Q."/>
            <person name="Chapman S."/>
            <person name="Gujja S."/>
            <person name="Saif S."/>
            <person name="Birren B."/>
        </authorList>
    </citation>
    <scope>NUCLEOTIDE SEQUENCE [LARGE SCALE GENOMIC DNA]</scope>
    <source>
        <strain evidence="2 3">CBS 7118</strain>
    </source>
</reference>